<dbReference type="EMBL" id="JBFXLT010000036">
    <property type="protein sequence ID" value="KAL2814017.1"/>
    <property type="molecule type" value="Genomic_DNA"/>
</dbReference>
<evidence type="ECO:0000313" key="1">
    <source>
        <dbReference type="EMBL" id="KAL2814017.1"/>
    </source>
</evidence>
<protein>
    <recommendedName>
        <fullName evidence="3">BED-type domain-containing protein</fullName>
    </recommendedName>
</protein>
<sequence length="95" mass="11512">MKLTFKPLSMVEYMCTDHRQDFWGMDQAIEHVRRRHSNFIDRAGRLGARDTHGHIWYCHQCQSRNKPHRSFDSDDAMWRHLKARHSFIMESLIEL</sequence>
<comment type="caution">
    <text evidence="1">The sequence shown here is derived from an EMBL/GenBank/DDBJ whole genome shotgun (WGS) entry which is preliminary data.</text>
</comment>
<evidence type="ECO:0000313" key="2">
    <source>
        <dbReference type="Proteomes" id="UP001610334"/>
    </source>
</evidence>
<reference evidence="1 2" key="1">
    <citation type="submission" date="2024-07" db="EMBL/GenBank/DDBJ databases">
        <title>Section-level genome sequencing and comparative genomics of Aspergillus sections Usti and Cavernicolus.</title>
        <authorList>
            <consortium name="Lawrence Berkeley National Laboratory"/>
            <person name="Nybo J.L."/>
            <person name="Vesth T.C."/>
            <person name="Theobald S."/>
            <person name="Frisvad J.C."/>
            <person name="Larsen T.O."/>
            <person name="Kjaerboelling I."/>
            <person name="Rothschild-Mancinelli K."/>
            <person name="Lyhne E.K."/>
            <person name="Kogle M.E."/>
            <person name="Barry K."/>
            <person name="Clum A."/>
            <person name="Na H."/>
            <person name="Ledsgaard L."/>
            <person name="Lin J."/>
            <person name="Lipzen A."/>
            <person name="Kuo A."/>
            <person name="Riley R."/>
            <person name="Mondo S."/>
            <person name="Labutti K."/>
            <person name="Haridas S."/>
            <person name="Pangalinan J."/>
            <person name="Salamov A.A."/>
            <person name="Simmons B.A."/>
            <person name="Magnuson J.K."/>
            <person name="Chen J."/>
            <person name="Drula E."/>
            <person name="Henrissat B."/>
            <person name="Wiebenga A."/>
            <person name="Lubbers R.J."/>
            <person name="Gomes A.C."/>
            <person name="Makela M.R."/>
            <person name="Stajich J."/>
            <person name="Grigoriev I.V."/>
            <person name="Mortensen U.H."/>
            <person name="De Vries R.P."/>
            <person name="Baker S.E."/>
            <person name="Andersen M.R."/>
        </authorList>
    </citation>
    <scope>NUCLEOTIDE SEQUENCE [LARGE SCALE GENOMIC DNA]</scope>
    <source>
        <strain evidence="1 2">CBS 588.65</strain>
    </source>
</reference>
<dbReference type="Proteomes" id="UP001610334">
    <property type="component" value="Unassembled WGS sequence"/>
</dbReference>
<accession>A0ABR4HGX1</accession>
<proteinExistence type="predicted"/>
<evidence type="ECO:0008006" key="3">
    <source>
        <dbReference type="Google" id="ProtNLM"/>
    </source>
</evidence>
<keyword evidence="2" id="KW-1185">Reference proteome</keyword>
<gene>
    <name evidence="1" type="ORF">BJX63DRAFT_207251</name>
</gene>
<organism evidence="1 2">
    <name type="scientific">Aspergillus granulosus</name>
    <dbReference type="NCBI Taxonomy" id="176169"/>
    <lineage>
        <taxon>Eukaryota</taxon>
        <taxon>Fungi</taxon>
        <taxon>Dikarya</taxon>
        <taxon>Ascomycota</taxon>
        <taxon>Pezizomycotina</taxon>
        <taxon>Eurotiomycetes</taxon>
        <taxon>Eurotiomycetidae</taxon>
        <taxon>Eurotiales</taxon>
        <taxon>Aspergillaceae</taxon>
        <taxon>Aspergillus</taxon>
        <taxon>Aspergillus subgen. Nidulantes</taxon>
    </lineage>
</organism>
<name>A0ABR4HGX1_9EURO</name>